<reference evidence="2 3" key="1">
    <citation type="submission" date="2019-02" db="EMBL/GenBank/DDBJ databases">
        <title>Deep-cultivation of Planctomycetes and their phenomic and genomic characterization uncovers novel biology.</title>
        <authorList>
            <person name="Wiegand S."/>
            <person name="Jogler M."/>
            <person name="Boedeker C."/>
            <person name="Pinto D."/>
            <person name="Vollmers J."/>
            <person name="Rivas-Marin E."/>
            <person name="Kohn T."/>
            <person name="Peeters S.H."/>
            <person name="Heuer A."/>
            <person name="Rast P."/>
            <person name="Oberbeckmann S."/>
            <person name="Bunk B."/>
            <person name="Jeske O."/>
            <person name="Meyerdierks A."/>
            <person name="Storesund J.E."/>
            <person name="Kallscheuer N."/>
            <person name="Luecker S."/>
            <person name="Lage O.M."/>
            <person name="Pohl T."/>
            <person name="Merkel B.J."/>
            <person name="Hornburger P."/>
            <person name="Mueller R.-W."/>
            <person name="Bruemmer F."/>
            <person name="Labrenz M."/>
            <person name="Spormann A.M."/>
            <person name="Op den Camp H."/>
            <person name="Overmann J."/>
            <person name="Amann R."/>
            <person name="Jetten M.S.M."/>
            <person name="Mascher T."/>
            <person name="Medema M.H."/>
            <person name="Devos D.P."/>
            <person name="Kaster A.-K."/>
            <person name="Ovreas L."/>
            <person name="Rohde M."/>
            <person name="Galperin M.Y."/>
            <person name="Jogler C."/>
        </authorList>
    </citation>
    <scope>NUCLEOTIDE SEQUENCE [LARGE SCALE GENOMIC DNA]</scope>
    <source>
        <strain evidence="2 3">Mal4</strain>
    </source>
</reference>
<evidence type="ECO:0000313" key="2">
    <source>
        <dbReference type="EMBL" id="QDU37477.1"/>
    </source>
</evidence>
<dbReference type="InterPro" id="IPR057589">
    <property type="entry name" value="GT_PLOD"/>
</dbReference>
<dbReference type="Pfam" id="PF13578">
    <property type="entry name" value="Methyltransf_24"/>
    <property type="match status" value="1"/>
</dbReference>
<organism evidence="2 3">
    <name type="scientific">Maioricimonas rarisocia</name>
    <dbReference type="NCBI Taxonomy" id="2528026"/>
    <lineage>
        <taxon>Bacteria</taxon>
        <taxon>Pseudomonadati</taxon>
        <taxon>Planctomycetota</taxon>
        <taxon>Planctomycetia</taxon>
        <taxon>Planctomycetales</taxon>
        <taxon>Planctomycetaceae</taxon>
        <taxon>Maioricimonas</taxon>
    </lineage>
</organism>
<gene>
    <name evidence="2" type="ORF">Mal4_17910</name>
</gene>
<dbReference type="KEGG" id="mri:Mal4_17910"/>
<dbReference type="AlphaFoldDB" id="A0A517Z4W4"/>
<dbReference type="CDD" id="cd22997">
    <property type="entry name" value="GT_LH"/>
    <property type="match status" value="1"/>
</dbReference>
<dbReference type="RefSeq" id="WP_145368331.1">
    <property type="nucleotide sequence ID" value="NZ_CP036275.1"/>
</dbReference>
<dbReference type="EMBL" id="CP036275">
    <property type="protein sequence ID" value="QDU37477.1"/>
    <property type="molecule type" value="Genomic_DNA"/>
</dbReference>
<dbReference type="Gene3D" id="3.40.50.150">
    <property type="entry name" value="Vaccinia Virus protein VP39"/>
    <property type="match status" value="1"/>
</dbReference>
<dbReference type="OrthoDB" id="292252at2"/>
<dbReference type="Pfam" id="PF25342">
    <property type="entry name" value="GT_PLOD"/>
    <property type="match status" value="1"/>
</dbReference>
<dbReference type="Proteomes" id="UP000320496">
    <property type="component" value="Chromosome"/>
</dbReference>
<keyword evidence="3" id="KW-1185">Reference proteome</keyword>
<feature type="domain" description="PLOD1-3-like GT" evidence="1">
    <location>
        <begin position="90"/>
        <end position="236"/>
    </location>
</feature>
<accession>A0A517Z4W4</accession>
<proteinExistence type="predicted"/>
<dbReference type="SUPFAM" id="SSF53335">
    <property type="entry name" value="S-adenosyl-L-methionine-dependent methyltransferases"/>
    <property type="match status" value="1"/>
</dbReference>
<evidence type="ECO:0000259" key="1">
    <source>
        <dbReference type="Pfam" id="PF25342"/>
    </source>
</evidence>
<protein>
    <recommendedName>
        <fullName evidence="1">PLOD1-3-like GT domain-containing protein</fullName>
    </recommendedName>
</protein>
<dbReference type="InterPro" id="IPR029063">
    <property type="entry name" value="SAM-dependent_MTases_sf"/>
</dbReference>
<evidence type="ECO:0000313" key="3">
    <source>
        <dbReference type="Proteomes" id="UP000320496"/>
    </source>
</evidence>
<sequence>MVRLRNALFGTEPIVAHCPGPLHEGWHYFADAVRSTPVVPRLPRESATILTWNNGSRPDKPNGLLEQCVGRWGSDVHVLGADVKPWTNLSKLQLTADALQQIGTEYVVGLDSGDVLLVDHPDELVCRFRTHFTCDLLFNSTGARCWPEMPAFVMFESTRPAADTASGRHWLNAGAFVGRTDFCREYFATLAREAAERDWRDDQFAIKETWPRWYPRVQIDYRCHIFQWFNESRPILQIERPRADRQRQLIEWLEPLRPLRFGAEVGVYDGYTSDILLQAFPELHLWMVDPWHTIDQPEEYANFDESRFEELRRIAMWWTSHAEDRRFELRKPSLEASSLFPDASLDFVFIDADHHYDAVKADVHAWWPKVRTGGLLSGHDYGVYGDATGAWGVRRAVDEFAAERGVLPLLGADGTWCIEKQ</sequence>
<name>A0A517Z4W4_9PLAN</name>
<dbReference type="PANTHER" id="PTHR37909">
    <property type="entry name" value="S-ADENOSYL-L-METHIONINE-DEPENDENT METHYLTRANSFERASES SUPERFAMILY PROTEIN"/>
    <property type="match status" value="1"/>
</dbReference>
<dbReference type="PANTHER" id="PTHR37909:SF1">
    <property type="entry name" value="S-ADENOSYL-L-METHIONINE-DEPENDENT METHYLTRANSFERASES SUPERFAMILY PROTEIN"/>
    <property type="match status" value="1"/>
</dbReference>